<dbReference type="AlphaFoldDB" id="A0A0A0B732"/>
<organism evidence="2 3">
    <name type="scientific">Cellulomonas cellasea DSM 20118</name>
    <dbReference type="NCBI Taxonomy" id="1408250"/>
    <lineage>
        <taxon>Bacteria</taxon>
        <taxon>Bacillati</taxon>
        <taxon>Actinomycetota</taxon>
        <taxon>Actinomycetes</taxon>
        <taxon>Micrococcales</taxon>
        <taxon>Cellulomonadaceae</taxon>
        <taxon>Cellulomonas</taxon>
    </lineage>
</organism>
<dbReference type="EMBL" id="AXNT01000070">
    <property type="protein sequence ID" value="KGM02018.1"/>
    <property type="molecule type" value="Genomic_DNA"/>
</dbReference>
<dbReference type="Proteomes" id="UP000029833">
    <property type="component" value="Unassembled WGS sequence"/>
</dbReference>
<comment type="caution">
    <text evidence="2">The sequence shown here is derived from an EMBL/GenBank/DDBJ whole genome shotgun (WGS) entry which is preliminary data.</text>
</comment>
<name>A0A0A0B732_9CELL</name>
<keyword evidence="3" id="KW-1185">Reference proteome</keyword>
<evidence type="ECO:0000313" key="2">
    <source>
        <dbReference type="EMBL" id="KGM02018.1"/>
    </source>
</evidence>
<evidence type="ECO:0000256" key="1">
    <source>
        <dbReference type="SAM" id="Phobius"/>
    </source>
</evidence>
<feature type="transmembrane region" description="Helical" evidence="1">
    <location>
        <begin position="17"/>
        <end position="38"/>
    </location>
</feature>
<evidence type="ECO:0000313" key="3">
    <source>
        <dbReference type="Proteomes" id="UP000029833"/>
    </source>
</evidence>
<keyword evidence="1" id="KW-0472">Membrane</keyword>
<reference evidence="2 3" key="1">
    <citation type="submission" date="2013-10" db="EMBL/GenBank/DDBJ databases">
        <authorList>
            <person name="Wang G."/>
            <person name="Zhuang W."/>
        </authorList>
    </citation>
    <scope>NUCLEOTIDE SEQUENCE [LARGE SCALE GENOMIC DNA]</scope>
    <source>
        <strain evidence="2 3">DSM 20118</strain>
    </source>
</reference>
<gene>
    <name evidence="2" type="ORF">Q760_16005</name>
</gene>
<accession>A0A0A0B732</accession>
<dbReference type="RefSeq" id="WP_211254554.1">
    <property type="nucleotide sequence ID" value="NZ_AXNT01000070.1"/>
</dbReference>
<keyword evidence="1" id="KW-1133">Transmembrane helix</keyword>
<dbReference type="STRING" id="1408250.Q760_16005"/>
<protein>
    <submittedName>
        <fullName evidence="2">Uncharacterized protein</fullName>
    </submittedName>
</protein>
<sequence>MTHLSLALPAPNPWPNVVLTLGIVLFVFLLTAAFIAFVSENRKMKVDAARENDLRQLVDRYEQLAEKTMDAQQRTAADVAELRSRTASIEQILRTVE</sequence>
<keyword evidence="1" id="KW-0812">Transmembrane</keyword>
<proteinExistence type="predicted"/>